<keyword evidence="2" id="KW-0677">Repeat</keyword>
<dbReference type="EMBL" id="JAPFFF010000029">
    <property type="protein sequence ID" value="KAK8846437.1"/>
    <property type="molecule type" value="Genomic_DNA"/>
</dbReference>
<dbReference type="InterPro" id="IPR003593">
    <property type="entry name" value="AAA+_ATPase"/>
</dbReference>
<keyword evidence="3" id="KW-0547">Nucleotide-binding</keyword>
<dbReference type="PANTHER" id="PTHR19229:SF36">
    <property type="entry name" value="ATP-BINDING CASSETTE SUB-FAMILY A MEMBER 2"/>
    <property type="match status" value="1"/>
</dbReference>
<dbReference type="InterPro" id="IPR026082">
    <property type="entry name" value="ABCA"/>
</dbReference>
<dbReference type="InterPro" id="IPR027417">
    <property type="entry name" value="P-loop_NTPase"/>
</dbReference>
<keyword evidence="7" id="KW-1185">Reference proteome</keyword>
<reference evidence="6 7" key="1">
    <citation type="submission" date="2024-04" db="EMBL/GenBank/DDBJ databases">
        <title>Tritrichomonas musculus Genome.</title>
        <authorList>
            <person name="Alves-Ferreira E."/>
            <person name="Grigg M."/>
            <person name="Lorenzi H."/>
            <person name="Galac M."/>
        </authorList>
    </citation>
    <scope>NUCLEOTIDE SEQUENCE [LARGE SCALE GENOMIC DNA]</scope>
    <source>
        <strain evidence="6 7">EAF2021</strain>
    </source>
</reference>
<organism evidence="6 7">
    <name type="scientific">Tritrichomonas musculus</name>
    <dbReference type="NCBI Taxonomy" id="1915356"/>
    <lineage>
        <taxon>Eukaryota</taxon>
        <taxon>Metamonada</taxon>
        <taxon>Parabasalia</taxon>
        <taxon>Tritrichomonadida</taxon>
        <taxon>Tritrichomonadidae</taxon>
        <taxon>Tritrichomonas</taxon>
    </lineage>
</organism>
<dbReference type="Gene3D" id="3.40.50.300">
    <property type="entry name" value="P-loop containing nucleotide triphosphate hydrolases"/>
    <property type="match status" value="1"/>
</dbReference>
<evidence type="ECO:0000256" key="2">
    <source>
        <dbReference type="ARBA" id="ARBA00022737"/>
    </source>
</evidence>
<evidence type="ECO:0000313" key="6">
    <source>
        <dbReference type="EMBL" id="KAK8846437.1"/>
    </source>
</evidence>
<sequence length="339" mass="38250">MEEKVRNSHKFAVRICNVSRLFFNTAGNPITAVNNVSLGIEENSIFGFLGANGAGKTTLIKMITSMLLTSDGTIEVNGIDIAKHNDPTILSMCPQFNSHLCQEMTPLEHFKLFSLLHTKMTKEEANEKAERLIHELDLESFQNQPIRELSSGDVRKLSIALSFLAPANILLLDEPTASLDPVARRHVHEMILSYRGQKTIMLCTHLLSEAEFLFDMISIMIKGCCYTYGSPQYLTEKFGTDFKIDVLLKDETFESSSKLELFFASNLPNAILNITRTKARIYSISAADKPLPELFDIMLKGEEGDNRFTYFTCSSSSLERVFMELVHMFENDDEEFATI</sequence>
<evidence type="ECO:0000256" key="4">
    <source>
        <dbReference type="ARBA" id="ARBA00022840"/>
    </source>
</evidence>
<dbReference type="Proteomes" id="UP001470230">
    <property type="component" value="Unassembled WGS sequence"/>
</dbReference>
<gene>
    <name evidence="6" type="ORF">M9Y10_020458</name>
</gene>
<feature type="domain" description="ABC transporter" evidence="5">
    <location>
        <begin position="13"/>
        <end position="247"/>
    </location>
</feature>
<name>A0ABR2HIH6_9EUKA</name>
<dbReference type="InterPro" id="IPR003439">
    <property type="entry name" value="ABC_transporter-like_ATP-bd"/>
</dbReference>
<evidence type="ECO:0000256" key="3">
    <source>
        <dbReference type="ARBA" id="ARBA00022741"/>
    </source>
</evidence>
<protein>
    <recommendedName>
        <fullName evidence="5">ABC transporter domain-containing protein</fullName>
    </recommendedName>
</protein>
<dbReference type="CDD" id="cd03263">
    <property type="entry name" value="ABC_subfamily_A"/>
    <property type="match status" value="1"/>
</dbReference>
<proteinExistence type="predicted"/>
<keyword evidence="4" id="KW-0067">ATP-binding</keyword>
<comment type="caution">
    <text evidence="6">The sequence shown here is derived from an EMBL/GenBank/DDBJ whole genome shotgun (WGS) entry which is preliminary data.</text>
</comment>
<dbReference type="SMART" id="SM00382">
    <property type="entry name" value="AAA"/>
    <property type="match status" value="1"/>
</dbReference>
<evidence type="ECO:0000256" key="1">
    <source>
        <dbReference type="ARBA" id="ARBA00022448"/>
    </source>
</evidence>
<accession>A0ABR2HIH6</accession>
<keyword evidence="1" id="KW-0813">Transport</keyword>
<dbReference type="SUPFAM" id="SSF52540">
    <property type="entry name" value="P-loop containing nucleoside triphosphate hydrolases"/>
    <property type="match status" value="1"/>
</dbReference>
<evidence type="ECO:0000313" key="7">
    <source>
        <dbReference type="Proteomes" id="UP001470230"/>
    </source>
</evidence>
<dbReference type="PROSITE" id="PS50893">
    <property type="entry name" value="ABC_TRANSPORTER_2"/>
    <property type="match status" value="1"/>
</dbReference>
<dbReference type="Pfam" id="PF00005">
    <property type="entry name" value="ABC_tran"/>
    <property type="match status" value="1"/>
</dbReference>
<dbReference type="PANTHER" id="PTHR19229">
    <property type="entry name" value="ATP-BINDING CASSETTE TRANSPORTER SUBFAMILY A ABCA"/>
    <property type="match status" value="1"/>
</dbReference>
<evidence type="ECO:0000259" key="5">
    <source>
        <dbReference type="PROSITE" id="PS50893"/>
    </source>
</evidence>